<evidence type="ECO:0000313" key="1">
    <source>
        <dbReference type="EMBL" id="GBE84084.1"/>
    </source>
</evidence>
<dbReference type="EMBL" id="BFAD01000006">
    <property type="protein sequence ID" value="GBE84084.1"/>
    <property type="molecule type" value="Genomic_DNA"/>
</dbReference>
<sequence>MQCLVDVVRHSAFFQMDQIQRVAQQALDQHPDFPAPLRLHLARTCFIPEWILPATRQLVTMAFTDLTRDNAELIGINAFYLVVHARARIDHLRRTCALRPPNPVHHTTWCKGEGSCERAWKDAWFGAWDRPSIATLLIHPDRYVSGSNILTKLEYMNTGDMDISCHNLSVAKVIAGGDPARCAFTAFLPLCLGARYPHGYVV</sequence>
<organism evidence="1 2">
    <name type="scientific">Sparassis crispa</name>
    <dbReference type="NCBI Taxonomy" id="139825"/>
    <lineage>
        <taxon>Eukaryota</taxon>
        <taxon>Fungi</taxon>
        <taxon>Dikarya</taxon>
        <taxon>Basidiomycota</taxon>
        <taxon>Agaricomycotina</taxon>
        <taxon>Agaricomycetes</taxon>
        <taxon>Polyporales</taxon>
        <taxon>Sparassidaceae</taxon>
        <taxon>Sparassis</taxon>
    </lineage>
</organism>
<accession>A0A401GQU5</accession>
<dbReference type="RefSeq" id="XP_027614997.1">
    <property type="nucleotide sequence ID" value="XM_027759196.1"/>
</dbReference>
<evidence type="ECO:0000313" key="2">
    <source>
        <dbReference type="Proteomes" id="UP000287166"/>
    </source>
</evidence>
<comment type="caution">
    <text evidence="1">The sequence shown here is derived from an EMBL/GenBank/DDBJ whole genome shotgun (WGS) entry which is preliminary data.</text>
</comment>
<reference evidence="1 2" key="1">
    <citation type="journal article" date="2018" name="Sci. Rep.">
        <title>Genome sequence of the cauliflower mushroom Sparassis crispa (Hanabiratake) and its association with beneficial usage.</title>
        <authorList>
            <person name="Kiyama R."/>
            <person name="Furutani Y."/>
            <person name="Kawaguchi K."/>
            <person name="Nakanishi T."/>
        </authorList>
    </citation>
    <scope>NUCLEOTIDE SEQUENCE [LARGE SCALE GENOMIC DNA]</scope>
</reference>
<proteinExistence type="predicted"/>
<keyword evidence="2" id="KW-1185">Reference proteome</keyword>
<dbReference type="InParanoid" id="A0A401GQU5"/>
<dbReference type="AlphaFoldDB" id="A0A401GQU5"/>
<gene>
    <name evidence="1" type="ORF">SCP_0600620</name>
</gene>
<name>A0A401GQU5_9APHY</name>
<dbReference type="GeneID" id="38781001"/>
<protein>
    <submittedName>
        <fullName evidence="1">Uncharacterized protein</fullName>
    </submittedName>
</protein>
<dbReference type="OrthoDB" id="2801799at2759"/>
<dbReference type="Proteomes" id="UP000287166">
    <property type="component" value="Unassembled WGS sequence"/>
</dbReference>